<evidence type="ECO:0000256" key="4">
    <source>
        <dbReference type="SAM" id="SignalP"/>
    </source>
</evidence>
<dbReference type="RefSeq" id="WP_125486073.1">
    <property type="nucleotide sequence ID" value="NZ_RSDW01000001.1"/>
</dbReference>
<evidence type="ECO:0000313" key="7">
    <source>
        <dbReference type="Proteomes" id="UP000269669"/>
    </source>
</evidence>
<keyword evidence="3" id="KW-0998">Cell outer membrane</keyword>
<feature type="signal peptide" evidence="4">
    <location>
        <begin position="1"/>
        <end position="20"/>
    </location>
</feature>
<evidence type="ECO:0000256" key="2">
    <source>
        <dbReference type="ARBA" id="ARBA00023136"/>
    </source>
</evidence>
<dbReference type="InterPro" id="IPR036942">
    <property type="entry name" value="Beta-barrel_TonB_sf"/>
</dbReference>
<sequence>MKPIYRVFLALLLSVSALHAQQTGIIGHVTDAQGAVIADATVEVRQVGGTIINTKTNADGIYQVPSLTAGDYVVTVRAPNFTTVQVKTSMLIGQTPTVDVVLPIGSTTESVIVRAEDMAVDTTSSTVAGNITPDDVRNLPINGRNYMQLATLVPGVRVNAIVNDTPLGGANSGKFQINLDGLQVTQNTADASFGQPRFSPDAISQFQIITNRFDATVGRSAGVAVNVQSKTGSNDIHGSGFGYFRNDAFNAADPVVHVVTPLSDQQYGGTFGGPIRREKLWYFGSYEGEHQSSGITSSPLLPGSAGNLVFPQILTVNEYLGRVDYQASGKDRIYGRVNGFNFKNDKTFSSGTADPSSAYYATRGNYTILGDWNRVIHTNLINEVHGGYSHFQWENLPLYTSQAITFGAVTVGAPYNYPQIFNQNVQHYRDDVYYLIGKHSLKFGAEFIHSSNTGLFQQNLNGTASGCAAIAAKTVNGVSYTAAQVAADLFPNGTTDVSSWNYTNSTTNPTHTSINSLCALGTFTQGSGNFNISLPRSQIGFWAQDDYRVLSRLTLNLGIRYDNDLGIFDTGMKLNNGLLTPQNNDNHQFAPRVGFVYDVAGSGKTVVRGGAGMFFADVAANQTIDSQIFNGVTSLQQSITGSTANPLNLQSPFANPTATPRQAVQPLGPYVSTPYALQVSAGVQRELPFRTIITADYVHTRVYHDWIRLNSNLLQNPANPQFNLNPSGKYVAGTTVSCPTGGVMPDTTPGAFNVCAQAFTNVNQFFTPNESGAIYDALQMGLRHSLQHGFTSGLAYTYSRLKDSSESPFYYPNKPFVNGIHDEWANGQDDQRHTLTATGDFAWRFGLSLSGLFHYGSGNAFPTTVNTTQPTGYAPSYNRTFALNTTPIAPGATCPAAPCVTVYNNPANNYLDTATGYYLTKRDALYGRNIYRMDTRLQESHQINDRFRAIVAVEAFNLFNHSNYGNYNGIVTLPTYGTPAATTSAATGIPVEWRPRSLQFLARFEF</sequence>
<protein>
    <submittedName>
        <fullName evidence="6">Carboxypeptidase family protein</fullName>
    </submittedName>
</protein>
<keyword evidence="7" id="KW-1185">Reference proteome</keyword>
<evidence type="ECO:0000313" key="6">
    <source>
        <dbReference type="EMBL" id="RSL17601.1"/>
    </source>
</evidence>
<dbReference type="AlphaFoldDB" id="A0A428MKX4"/>
<dbReference type="GO" id="GO:0004180">
    <property type="term" value="F:carboxypeptidase activity"/>
    <property type="evidence" value="ECO:0007669"/>
    <property type="project" value="UniProtKB-KW"/>
</dbReference>
<dbReference type="InterPro" id="IPR057601">
    <property type="entry name" value="Oar-like_b-barrel"/>
</dbReference>
<dbReference type="EMBL" id="RSDW01000001">
    <property type="protein sequence ID" value="RSL17601.1"/>
    <property type="molecule type" value="Genomic_DNA"/>
</dbReference>
<dbReference type="SUPFAM" id="SSF49464">
    <property type="entry name" value="Carboxypeptidase regulatory domain-like"/>
    <property type="match status" value="1"/>
</dbReference>
<proteinExistence type="predicted"/>
<dbReference type="InterPro" id="IPR008969">
    <property type="entry name" value="CarboxyPept-like_regulatory"/>
</dbReference>
<comment type="subcellular location">
    <subcellularLocation>
        <location evidence="1">Cell outer membrane</location>
    </subcellularLocation>
</comment>
<dbReference type="Proteomes" id="UP000269669">
    <property type="component" value="Unassembled WGS sequence"/>
</dbReference>
<dbReference type="Pfam" id="PF25183">
    <property type="entry name" value="OMP_b-brl_4"/>
    <property type="match status" value="2"/>
</dbReference>
<dbReference type="SUPFAM" id="SSF56935">
    <property type="entry name" value="Porins"/>
    <property type="match status" value="1"/>
</dbReference>
<dbReference type="OrthoDB" id="97893at2"/>
<keyword evidence="6" id="KW-0378">Hydrolase</keyword>
<dbReference type="Gene3D" id="2.40.170.20">
    <property type="entry name" value="TonB-dependent receptor, beta-barrel domain"/>
    <property type="match status" value="1"/>
</dbReference>
<keyword evidence="4" id="KW-0732">Signal</keyword>
<keyword evidence="6" id="KW-0645">Protease</keyword>
<dbReference type="Gene3D" id="2.60.40.1120">
    <property type="entry name" value="Carboxypeptidase-like, regulatory domain"/>
    <property type="match status" value="1"/>
</dbReference>
<feature type="domain" description="TonB-dependent transporter Oar-like beta-barrel" evidence="5">
    <location>
        <begin position="304"/>
        <end position="997"/>
    </location>
</feature>
<reference evidence="6 7" key="1">
    <citation type="submission" date="2018-12" db="EMBL/GenBank/DDBJ databases">
        <title>Sequencing of bacterial isolates from soil warming experiment in Harvard Forest, Massachusetts, USA.</title>
        <authorList>
            <person name="Deangelis K."/>
        </authorList>
    </citation>
    <scope>NUCLEOTIDE SEQUENCE [LARGE SCALE GENOMIC DNA]</scope>
    <source>
        <strain evidence="6 7">EB153</strain>
    </source>
</reference>
<dbReference type="Pfam" id="PF13620">
    <property type="entry name" value="CarboxypepD_reg"/>
    <property type="match status" value="1"/>
</dbReference>
<evidence type="ECO:0000256" key="3">
    <source>
        <dbReference type="ARBA" id="ARBA00023237"/>
    </source>
</evidence>
<name>A0A428MKX4_9BACT</name>
<dbReference type="GO" id="GO:0009279">
    <property type="term" value="C:cell outer membrane"/>
    <property type="evidence" value="ECO:0007669"/>
    <property type="project" value="UniProtKB-SubCell"/>
</dbReference>
<evidence type="ECO:0000256" key="1">
    <source>
        <dbReference type="ARBA" id="ARBA00004442"/>
    </source>
</evidence>
<feature type="domain" description="TonB-dependent transporter Oar-like beta-barrel" evidence="5">
    <location>
        <begin position="229"/>
        <end position="302"/>
    </location>
</feature>
<keyword evidence="2" id="KW-0472">Membrane</keyword>
<accession>A0A428MKX4</accession>
<gene>
    <name evidence="6" type="ORF">EDE15_3136</name>
</gene>
<organism evidence="6 7">
    <name type="scientific">Edaphobacter aggregans</name>
    <dbReference type="NCBI Taxonomy" id="570835"/>
    <lineage>
        <taxon>Bacteria</taxon>
        <taxon>Pseudomonadati</taxon>
        <taxon>Acidobacteriota</taxon>
        <taxon>Terriglobia</taxon>
        <taxon>Terriglobales</taxon>
        <taxon>Acidobacteriaceae</taxon>
        <taxon>Edaphobacter</taxon>
    </lineage>
</organism>
<evidence type="ECO:0000259" key="5">
    <source>
        <dbReference type="Pfam" id="PF25183"/>
    </source>
</evidence>
<feature type="chain" id="PRO_5019488601" evidence="4">
    <location>
        <begin position="21"/>
        <end position="1006"/>
    </location>
</feature>
<comment type="caution">
    <text evidence="6">The sequence shown here is derived from an EMBL/GenBank/DDBJ whole genome shotgun (WGS) entry which is preliminary data.</text>
</comment>
<keyword evidence="6" id="KW-0121">Carboxypeptidase</keyword>